<protein>
    <submittedName>
        <fullName evidence="1">Uncharacterized protein</fullName>
    </submittedName>
</protein>
<evidence type="ECO:0000313" key="2">
    <source>
        <dbReference type="Proteomes" id="UP001140511"/>
    </source>
</evidence>
<dbReference type="EMBL" id="JAOPEN010000002">
    <property type="protein sequence ID" value="KAJ4863413.1"/>
    <property type="molecule type" value="Genomic_DNA"/>
</dbReference>
<dbReference type="GeneID" id="80866265"/>
<name>A0A9W9JPK2_9HYPO</name>
<reference evidence="1" key="1">
    <citation type="submission" date="2022-09" db="EMBL/GenBank/DDBJ databases">
        <title>Chromosome-level assembly of Trichoderma breve T069, a fungus used in development of biopesticide product.</title>
        <authorList>
            <person name="Lin R."/>
            <person name="Liu T."/>
        </authorList>
    </citation>
    <scope>NUCLEOTIDE SEQUENCE</scope>
    <source>
        <strain evidence="1">T069</strain>
    </source>
</reference>
<keyword evidence="2" id="KW-1185">Reference proteome</keyword>
<comment type="caution">
    <text evidence="1">The sequence shown here is derived from an EMBL/GenBank/DDBJ whole genome shotgun (WGS) entry which is preliminary data.</text>
</comment>
<proteinExistence type="predicted"/>
<gene>
    <name evidence="1" type="ORF">T069G_04367</name>
</gene>
<organism evidence="1 2">
    <name type="scientific">Trichoderma breve</name>
    <dbReference type="NCBI Taxonomy" id="2034170"/>
    <lineage>
        <taxon>Eukaryota</taxon>
        <taxon>Fungi</taxon>
        <taxon>Dikarya</taxon>
        <taxon>Ascomycota</taxon>
        <taxon>Pezizomycotina</taxon>
        <taxon>Sordariomycetes</taxon>
        <taxon>Hypocreomycetidae</taxon>
        <taxon>Hypocreales</taxon>
        <taxon>Hypocreaceae</taxon>
        <taxon>Trichoderma</taxon>
    </lineage>
</organism>
<dbReference type="Proteomes" id="UP001140511">
    <property type="component" value="Unassembled WGS sequence"/>
</dbReference>
<sequence>MTTDDGDADAASKHVLQQLSDTVYACSSLSPLSSRPGNFVYRGVLVHPLSAKDEAPVRTIIIKHCTASTSEDGLNHIASRVDGPNFEELLLNSIAHFSPPTDPSILIKVPRLNLLDEASNIQVLEDFIDTTGLKSMLLSAEASNLLPSSLEAIGFALGAWIRAFHMWAAAPEQAALRE</sequence>
<dbReference type="RefSeq" id="XP_056032469.1">
    <property type="nucleotide sequence ID" value="XM_056171577.1"/>
</dbReference>
<accession>A0A9W9JPK2</accession>
<dbReference type="AlphaFoldDB" id="A0A9W9JPK2"/>
<evidence type="ECO:0000313" key="1">
    <source>
        <dbReference type="EMBL" id="KAJ4863413.1"/>
    </source>
</evidence>